<accession>A0ABP9VQN9</accession>
<reference evidence="1 2" key="1">
    <citation type="submission" date="2024-02" db="EMBL/GenBank/DDBJ databases">
        <title>Rhodopirellula caenicola NBRC 110016.</title>
        <authorList>
            <person name="Ichikawa N."/>
            <person name="Katano-Makiyama Y."/>
            <person name="Hidaka K."/>
        </authorList>
    </citation>
    <scope>NUCLEOTIDE SEQUENCE [LARGE SCALE GENOMIC DNA]</scope>
    <source>
        <strain evidence="1 2">NBRC 110016</strain>
    </source>
</reference>
<sequence length="67" mass="7497">MDVGLGVMEVQRQIVLEGLAGDPRVRREASSICLSPLLHLYLGSSLVSLQQRYTSTLTGIVKRPDWW</sequence>
<organism evidence="1 2">
    <name type="scientific">Novipirellula caenicola</name>
    <dbReference type="NCBI Taxonomy" id="1536901"/>
    <lineage>
        <taxon>Bacteria</taxon>
        <taxon>Pseudomonadati</taxon>
        <taxon>Planctomycetota</taxon>
        <taxon>Planctomycetia</taxon>
        <taxon>Pirellulales</taxon>
        <taxon>Pirellulaceae</taxon>
        <taxon>Novipirellula</taxon>
    </lineage>
</organism>
<proteinExistence type="predicted"/>
<comment type="caution">
    <text evidence="1">The sequence shown here is derived from an EMBL/GenBank/DDBJ whole genome shotgun (WGS) entry which is preliminary data.</text>
</comment>
<keyword evidence="2" id="KW-1185">Reference proteome</keyword>
<name>A0ABP9VQN9_9BACT</name>
<dbReference type="EMBL" id="BAABRO010000005">
    <property type="protein sequence ID" value="GAA5507465.1"/>
    <property type="molecule type" value="Genomic_DNA"/>
</dbReference>
<evidence type="ECO:0000313" key="1">
    <source>
        <dbReference type="EMBL" id="GAA5507465.1"/>
    </source>
</evidence>
<protein>
    <submittedName>
        <fullName evidence="1">Uncharacterized protein</fullName>
    </submittedName>
</protein>
<gene>
    <name evidence="1" type="ORF">Rcae01_02921</name>
</gene>
<dbReference type="Proteomes" id="UP001416858">
    <property type="component" value="Unassembled WGS sequence"/>
</dbReference>
<evidence type="ECO:0000313" key="2">
    <source>
        <dbReference type="Proteomes" id="UP001416858"/>
    </source>
</evidence>